<dbReference type="InterPro" id="IPR008136">
    <property type="entry name" value="CinA_C"/>
</dbReference>
<comment type="caution">
    <text evidence="2">The sequence shown here is derived from an EMBL/GenBank/DDBJ whole genome shotgun (WGS) entry which is preliminary data.</text>
</comment>
<gene>
    <name evidence="2" type="ORF">IRJ16_14900</name>
</gene>
<dbReference type="RefSeq" id="WP_194112397.1">
    <property type="nucleotide sequence ID" value="NZ_JADFFL010000005.1"/>
</dbReference>
<dbReference type="AlphaFoldDB" id="A0A929KWZ4"/>
<dbReference type="Pfam" id="PF02464">
    <property type="entry name" value="CinA"/>
    <property type="match status" value="1"/>
</dbReference>
<dbReference type="EMBL" id="JADFFL010000005">
    <property type="protein sequence ID" value="MBE9663176.1"/>
    <property type="molecule type" value="Genomic_DNA"/>
</dbReference>
<evidence type="ECO:0000313" key="3">
    <source>
        <dbReference type="Proteomes" id="UP000622475"/>
    </source>
</evidence>
<keyword evidence="3" id="KW-1185">Reference proteome</keyword>
<dbReference type="Gene3D" id="3.90.950.20">
    <property type="entry name" value="CinA-like"/>
    <property type="match status" value="1"/>
</dbReference>
<feature type="domain" description="CinA C-terminal" evidence="1">
    <location>
        <begin position="9"/>
        <end position="155"/>
    </location>
</feature>
<evidence type="ECO:0000313" key="2">
    <source>
        <dbReference type="EMBL" id="MBE9663176.1"/>
    </source>
</evidence>
<proteinExistence type="predicted"/>
<evidence type="ECO:0000259" key="1">
    <source>
        <dbReference type="Pfam" id="PF02464"/>
    </source>
</evidence>
<accession>A0A929KWZ4</accession>
<reference evidence="2" key="1">
    <citation type="submission" date="2020-10" db="EMBL/GenBank/DDBJ databases">
        <title>Mucilaginibacter mali sp. nov., isolated from rhizosphere soil of apple orchard.</title>
        <authorList>
            <person name="Lee J.-S."/>
            <person name="Kim H.S."/>
            <person name="Kim J.-S."/>
        </authorList>
    </citation>
    <scope>NUCLEOTIDE SEQUENCE</scope>
    <source>
        <strain evidence="2">KCTC 22746</strain>
    </source>
</reference>
<name>A0A929KWZ4_9SPHI</name>
<dbReference type="InterPro" id="IPR036653">
    <property type="entry name" value="CinA-like_C"/>
</dbReference>
<dbReference type="NCBIfam" id="TIGR00199">
    <property type="entry name" value="PncC_domain"/>
    <property type="match status" value="1"/>
</dbReference>
<protein>
    <submittedName>
        <fullName evidence="2">CinA family protein</fullName>
    </submittedName>
</protein>
<dbReference type="Proteomes" id="UP000622475">
    <property type="component" value="Unassembled WGS sequence"/>
</dbReference>
<organism evidence="2 3">
    <name type="scientific">Mucilaginibacter myungsuensis</name>
    <dbReference type="NCBI Taxonomy" id="649104"/>
    <lineage>
        <taxon>Bacteria</taxon>
        <taxon>Pseudomonadati</taxon>
        <taxon>Bacteroidota</taxon>
        <taxon>Sphingobacteriia</taxon>
        <taxon>Sphingobacteriales</taxon>
        <taxon>Sphingobacteriaceae</taxon>
        <taxon>Mucilaginibacter</taxon>
    </lineage>
</organism>
<dbReference type="SUPFAM" id="SSF142433">
    <property type="entry name" value="CinA-like"/>
    <property type="match status" value="1"/>
</dbReference>
<sequence>MAEEKILTCSKFLANNGLTIAFVESATAGWLCSEFALAPESGQVLKGGIVCYDAQLKEDLLQVPHELIKTFTPESQEVTDELARRLGTLIPSDIQVAVTGLTGPGGSETADKPVGTMFISAMIEGRLISYRQVFEGPCEEIIHQTVNAAAEIITNEVSNIRDTHL</sequence>